<sequence length="134" mass="14905">MVARTEKANMEAAPVGMEAARPSSVATRDLPLLLRWWCGVAPVGDGWGWAPMGVGSETSLRSLIGVNSDFSQFRKVNFTLGLEEEEKGEERSRFIDFVKVSLWISSGVIPKRYVRSHSIGVVHPRANHDLIQRI</sequence>
<dbReference type="Proteomes" id="UP000011115">
    <property type="component" value="Unassembled WGS sequence"/>
</dbReference>
<reference evidence="2" key="1">
    <citation type="journal article" date="2011" name="Nature">
        <title>Genome sequence and analysis of the tuber crop potato.</title>
        <authorList>
            <consortium name="The Potato Genome Sequencing Consortium"/>
        </authorList>
    </citation>
    <scope>NUCLEOTIDE SEQUENCE [LARGE SCALE GENOMIC DNA]</scope>
    <source>
        <strain evidence="2">cv. DM1-3 516 R44</strain>
    </source>
</reference>
<dbReference type="InParanoid" id="M1E0V2"/>
<proteinExistence type="predicted"/>
<dbReference type="EnsemblPlants" id="PGSC0003DMT400097542">
    <property type="protein sequence ID" value="PGSC0003DMT400097542"/>
    <property type="gene ID" value="PGSC0003DMG400047113"/>
</dbReference>
<accession>M1E0V2</accession>
<protein>
    <submittedName>
        <fullName evidence="1">Uncharacterized protein</fullName>
    </submittedName>
</protein>
<dbReference type="AlphaFoldDB" id="M1E0V2"/>
<keyword evidence="2" id="KW-1185">Reference proteome</keyword>
<dbReference type="HOGENOM" id="CLU_1899895_0_0_1"/>
<dbReference type="PaxDb" id="4113-PGSC0003DMT400097542"/>
<name>M1E0V2_SOLTU</name>
<reference evidence="1" key="2">
    <citation type="submission" date="2015-06" db="UniProtKB">
        <authorList>
            <consortium name="EnsemblPlants"/>
        </authorList>
    </citation>
    <scope>IDENTIFICATION</scope>
    <source>
        <strain evidence="1">DM1-3 516 R44</strain>
    </source>
</reference>
<dbReference type="Gramene" id="PGSC0003DMT400097542">
    <property type="protein sequence ID" value="PGSC0003DMT400097542"/>
    <property type="gene ID" value="PGSC0003DMG400047113"/>
</dbReference>
<evidence type="ECO:0000313" key="1">
    <source>
        <dbReference type="EnsemblPlants" id="PGSC0003DMT400097542"/>
    </source>
</evidence>
<evidence type="ECO:0000313" key="2">
    <source>
        <dbReference type="Proteomes" id="UP000011115"/>
    </source>
</evidence>
<organism evidence="1 2">
    <name type="scientific">Solanum tuberosum</name>
    <name type="common">Potato</name>
    <dbReference type="NCBI Taxonomy" id="4113"/>
    <lineage>
        <taxon>Eukaryota</taxon>
        <taxon>Viridiplantae</taxon>
        <taxon>Streptophyta</taxon>
        <taxon>Embryophyta</taxon>
        <taxon>Tracheophyta</taxon>
        <taxon>Spermatophyta</taxon>
        <taxon>Magnoliopsida</taxon>
        <taxon>eudicotyledons</taxon>
        <taxon>Gunneridae</taxon>
        <taxon>Pentapetalae</taxon>
        <taxon>asterids</taxon>
        <taxon>lamiids</taxon>
        <taxon>Solanales</taxon>
        <taxon>Solanaceae</taxon>
        <taxon>Solanoideae</taxon>
        <taxon>Solaneae</taxon>
        <taxon>Solanum</taxon>
    </lineage>
</organism>